<evidence type="ECO:0000256" key="7">
    <source>
        <dbReference type="ARBA" id="ARBA00023267"/>
    </source>
</evidence>
<dbReference type="AlphaFoldDB" id="A0A2G8LNJ2"/>
<dbReference type="PRINTS" id="PR00709">
    <property type="entry name" value="AVIDIN"/>
</dbReference>
<feature type="disulfide bond" evidence="8">
    <location>
        <begin position="39"/>
        <end position="117"/>
    </location>
</feature>
<evidence type="ECO:0000256" key="2">
    <source>
        <dbReference type="ARBA" id="ARBA00006297"/>
    </source>
</evidence>
<evidence type="ECO:0000256" key="1">
    <source>
        <dbReference type="ARBA" id="ARBA00004613"/>
    </source>
</evidence>
<protein>
    <submittedName>
        <fullName evidence="11">Fibropellin Ia-like protein</fullName>
    </submittedName>
</protein>
<evidence type="ECO:0000256" key="9">
    <source>
        <dbReference type="SAM" id="MobiDB-lite"/>
    </source>
</evidence>
<feature type="compositionally biased region" description="Basic and acidic residues" evidence="9">
    <location>
        <begin position="156"/>
        <end position="190"/>
    </location>
</feature>
<comment type="caution">
    <text evidence="11">The sequence shown here is derived from an EMBL/GenBank/DDBJ whole genome shotgun (WGS) entry which is preliminary data.</text>
</comment>
<dbReference type="Pfam" id="PF01382">
    <property type="entry name" value="Avidin"/>
    <property type="match status" value="1"/>
</dbReference>
<dbReference type="InterPro" id="IPR036896">
    <property type="entry name" value="Avidin-like_sf"/>
</dbReference>
<feature type="chain" id="PRO_5013580493" evidence="10">
    <location>
        <begin position="17"/>
        <end position="199"/>
    </location>
</feature>
<keyword evidence="6" id="KW-0325">Glycoprotein</keyword>
<dbReference type="InterPro" id="IPR005469">
    <property type="entry name" value="Avidin"/>
</dbReference>
<sequence length="199" mass="22539">MGAFTWIYCLFVFCEPTIDPSSSPTAIVDLVTHDFNTGCNLKGYWYNQRGSEMYLQVSREGYIKGEYRTAVEFSDGAAGDGPSYITGWSNMEGTVFGFTVLWDGYNTTSTTSWTGVCVHCDGVDTLTTLWVLHRSVPRQCQEDITTFTGSDIFTRVEQEQGPRRSDNTNNPRDFKERLRFLERNDARSTDETTTFPTTT</sequence>
<dbReference type="InterPro" id="IPR051764">
    <property type="entry name" value="Avidin/Streptavidin-rel"/>
</dbReference>
<organism evidence="11 12">
    <name type="scientific">Stichopus japonicus</name>
    <name type="common">Sea cucumber</name>
    <dbReference type="NCBI Taxonomy" id="307972"/>
    <lineage>
        <taxon>Eukaryota</taxon>
        <taxon>Metazoa</taxon>
        <taxon>Echinodermata</taxon>
        <taxon>Eleutherozoa</taxon>
        <taxon>Echinozoa</taxon>
        <taxon>Holothuroidea</taxon>
        <taxon>Aspidochirotacea</taxon>
        <taxon>Aspidochirotida</taxon>
        <taxon>Stichopodidae</taxon>
        <taxon>Apostichopus</taxon>
    </lineage>
</organism>
<proteinExistence type="inferred from homology"/>
<evidence type="ECO:0000313" key="12">
    <source>
        <dbReference type="Proteomes" id="UP000230750"/>
    </source>
</evidence>
<keyword evidence="12" id="KW-1185">Reference proteome</keyword>
<keyword evidence="4 10" id="KW-0732">Signal</keyword>
<keyword evidence="3" id="KW-0964">Secreted</keyword>
<reference evidence="11 12" key="1">
    <citation type="journal article" date="2017" name="PLoS Biol.">
        <title>The sea cucumber genome provides insights into morphological evolution and visceral regeneration.</title>
        <authorList>
            <person name="Zhang X."/>
            <person name="Sun L."/>
            <person name="Yuan J."/>
            <person name="Sun Y."/>
            <person name="Gao Y."/>
            <person name="Zhang L."/>
            <person name="Li S."/>
            <person name="Dai H."/>
            <person name="Hamel J.F."/>
            <person name="Liu C."/>
            <person name="Yu Y."/>
            <person name="Liu S."/>
            <person name="Lin W."/>
            <person name="Guo K."/>
            <person name="Jin S."/>
            <person name="Xu P."/>
            <person name="Storey K.B."/>
            <person name="Huan P."/>
            <person name="Zhang T."/>
            <person name="Zhou Y."/>
            <person name="Zhang J."/>
            <person name="Lin C."/>
            <person name="Li X."/>
            <person name="Xing L."/>
            <person name="Huo D."/>
            <person name="Sun M."/>
            <person name="Wang L."/>
            <person name="Mercier A."/>
            <person name="Li F."/>
            <person name="Yang H."/>
            <person name="Xiang J."/>
        </authorList>
    </citation>
    <scope>NUCLEOTIDE SEQUENCE [LARGE SCALE GENOMIC DNA]</scope>
    <source>
        <strain evidence="11">Shaxun</strain>
        <tissue evidence="11">Muscle</tissue>
    </source>
</reference>
<dbReference type="EMBL" id="MRZV01000024">
    <property type="protein sequence ID" value="PIK61823.1"/>
    <property type="molecule type" value="Genomic_DNA"/>
</dbReference>
<keyword evidence="7" id="KW-0092">Biotin</keyword>
<evidence type="ECO:0000313" key="11">
    <source>
        <dbReference type="EMBL" id="PIK61823.1"/>
    </source>
</evidence>
<dbReference type="PROSITE" id="PS51326">
    <property type="entry name" value="AVIDIN_2"/>
    <property type="match status" value="1"/>
</dbReference>
<dbReference type="PANTHER" id="PTHR34399">
    <property type="entry name" value="AVIDIN-RELATED"/>
    <property type="match status" value="1"/>
</dbReference>
<evidence type="ECO:0000256" key="3">
    <source>
        <dbReference type="ARBA" id="ARBA00022525"/>
    </source>
</evidence>
<evidence type="ECO:0000256" key="6">
    <source>
        <dbReference type="ARBA" id="ARBA00023180"/>
    </source>
</evidence>
<dbReference type="PANTHER" id="PTHR34399:SF3">
    <property type="entry name" value="AVID PROTEIN-RELATED"/>
    <property type="match status" value="1"/>
</dbReference>
<comment type="subcellular location">
    <subcellularLocation>
        <location evidence="1">Secreted</location>
    </subcellularLocation>
</comment>
<gene>
    <name evidence="11" type="ORF">BSL78_01278</name>
</gene>
<evidence type="ECO:0000256" key="8">
    <source>
        <dbReference type="PIRSR" id="PIRSR605468-51"/>
    </source>
</evidence>
<feature type="signal peptide" evidence="10">
    <location>
        <begin position="1"/>
        <end position="16"/>
    </location>
</feature>
<dbReference type="InterPro" id="IPR005468">
    <property type="entry name" value="Avidin/str"/>
</dbReference>
<dbReference type="Proteomes" id="UP000230750">
    <property type="component" value="Unassembled WGS sequence"/>
</dbReference>
<accession>A0A2G8LNJ2</accession>
<dbReference type="GO" id="GO:0009374">
    <property type="term" value="F:biotin binding"/>
    <property type="evidence" value="ECO:0007669"/>
    <property type="project" value="InterPro"/>
</dbReference>
<evidence type="ECO:0000256" key="4">
    <source>
        <dbReference type="ARBA" id="ARBA00022729"/>
    </source>
</evidence>
<dbReference type="OrthoDB" id="2821340at2759"/>
<dbReference type="SUPFAM" id="SSF50876">
    <property type="entry name" value="Avidin/streptavidin"/>
    <property type="match status" value="1"/>
</dbReference>
<dbReference type="GO" id="GO:0005576">
    <property type="term" value="C:extracellular region"/>
    <property type="evidence" value="ECO:0007669"/>
    <property type="project" value="UniProtKB-SubCell"/>
</dbReference>
<name>A0A2G8LNJ2_STIJA</name>
<evidence type="ECO:0000256" key="10">
    <source>
        <dbReference type="SAM" id="SignalP"/>
    </source>
</evidence>
<feature type="region of interest" description="Disordered" evidence="9">
    <location>
        <begin position="156"/>
        <end position="199"/>
    </location>
</feature>
<comment type="similarity">
    <text evidence="2">Belongs to the avidin/streptavidin family.</text>
</comment>
<evidence type="ECO:0000256" key="5">
    <source>
        <dbReference type="ARBA" id="ARBA00023157"/>
    </source>
</evidence>
<dbReference type="Gene3D" id="2.40.128.30">
    <property type="entry name" value="Avidin-like"/>
    <property type="match status" value="1"/>
</dbReference>
<keyword evidence="5 8" id="KW-1015">Disulfide bond</keyword>